<evidence type="ECO:0000313" key="1">
    <source>
        <dbReference type="EMBL" id="AGZ84971.1"/>
    </source>
</evidence>
<reference evidence="1" key="1">
    <citation type="submission" date="2013-09" db="EMBL/GenBank/DDBJ databases">
        <authorList>
            <person name="Huang L."/>
            <person name="Zeng L."/>
            <person name="Zhu Y."/>
            <person name="Guo X."/>
        </authorList>
    </citation>
    <scope>NUCLEOTIDE SEQUENCE</scope>
    <source>
        <strain evidence="1">Gui44</strain>
        <plasmid evidence="1">pGui2</plasmid>
    </source>
</reference>
<geneLocation type="plasmid" evidence="1">
    <name>pGui2</name>
</geneLocation>
<protein>
    <submittedName>
        <fullName evidence="1">Uncharacterized protein</fullName>
    </submittedName>
</protein>
<keyword evidence="1" id="KW-0614">Plasmid</keyword>
<accession>A0A067YC41</accession>
<name>A0A067YC41_LEPIR</name>
<dbReference type="AlphaFoldDB" id="A0A067YC41"/>
<proteinExistence type="predicted"/>
<sequence>MTLFGIILGCFLTFLSQYILSKRQIKVKFIEKIVENKIKAYDELYYLLKILKSIDINRIDDSLNQEEALVRYPIVLKDFNTFLVYCNEVTSTYNKYSHLFSIDLIRLFNFLQDYLINLEIIIKKYNPEQIIEIGINIKKDFIDLSSEFDKIMYKFYNNDIYKLKINIDINKWHKFKKYETNMKLKKTLLYKYYILNKSL</sequence>
<organism evidence="1">
    <name type="scientific">Leptospira interrogans serovar Canicola</name>
    <dbReference type="NCBI Taxonomy" id="211880"/>
    <lineage>
        <taxon>Bacteria</taxon>
        <taxon>Pseudomonadati</taxon>
        <taxon>Spirochaetota</taxon>
        <taxon>Spirochaetia</taxon>
        <taxon>Leptospirales</taxon>
        <taxon>Leptospiraceae</taxon>
        <taxon>Leptospira</taxon>
    </lineage>
</organism>
<reference evidence="1" key="2">
    <citation type="journal article" date="2014" name="PLoS Negl. Trop. Dis.">
        <title>Isolation and Characterization of Two Novel Plasmids from Pathogenic Leptospira interrogans Serogroup Canicola Serovar Canicola Strain Gui44.</title>
        <authorList>
            <person name="Zhu W.N."/>
            <person name="Huang L.L."/>
            <person name="Zeng L.B."/>
            <person name="Zhuang X.R."/>
            <person name="Chen C.Y."/>
            <person name="Wang Y.Z."/>
            <person name="Qin J.H."/>
            <person name="Zhu Y.Z."/>
            <person name="Guo X.K."/>
        </authorList>
    </citation>
    <scope>NUCLEOTIDE SEQUENCE</scope>
    <source>
        <strain evidence="1">Gui44</strain>
        <plasmid evidence="1">pGui2</plasmid>
    </source>
</reference>
<dbReference type="EMBL" id="KF648558">
    <property type="protein sequence ID" value="AGZ84971.1"/>
    <property type="molecule type" value="Genomic_DNA"/>
</dbReference>